<gene>
    <name evidence="1" type="ORF">GALL_478720</name>
</gene>
<evidence type="ECO:0000313" key="1">
    <source>
        <dbReference type="EMBL" id="OIQ70518.1"/>
    </source>
</evidence>
<reference evidence="1" key="1">
    <citation type="submission" date="2016-10" db="EMBL/GenBank/DDBJ databases">
        <title>Sequence of Gallionella enrichment culture.</title>
        <authorList>
            <person name="Poehlein A."/>
            <person name="Muehling M."/>
            <person name="Daniel R."/>
        </authorList>
    </citation>
    <scope>NUCLEOTIDE SEQUENCE</scope>
</reference>
<dbReference type="AlphaFoldDB" id="A0A1J5PGG7"/>
<sequence length="89" mass="9553">MMMLFRTVSIGALFLCPAYAQQTPPLPAPMFDSMPVMVPLPPNGCVWAGRPFSDGAGFCVADKILQTCAIGKWSRETSEGCRGALADTR</sequence>
<proteinExistence type="predicted"/>
<protein>
    <submittedName>
        <fullName evidence="1">Uncharacterized protein</fullName>
    </submittedName>
</protein>
<comment type="caution">
    <text evidence="1">The sequence shown here is derived from an EMBL/GenBank/DDBJ whole genome shotgun (WGS) entry which is preliminary data.</text>
</comment>
<organism evidence="1">
    <name type="scientific">mine drainage metagenome</name>
    <dbReference type="NCBI Taxonomy" id="410659"/>
    <lineage>
        <taxon>unclassified sequences</taxon>
        <taxon>metagenomes</taxon>
        <taxon>ecological metagenomes</taxon>
    </lineage>
</organism>
<accession>A0A1J5PGG7</accession>
<name>A0A1J5PGG7_9ZZZZ</name>
<dbReference type="EMBL" id="MLJW01004163">
    <property type="protein sequence ID" value="OIQ70518.1"/>
    <property type="molecule type" value="Genomic_DNA"/>
</dbReference>